<accession>A0A0D2GGJ6</accession>
<keyword evidence="2" id="KW-0812">Transmembrane</keyword>
<keyword evidence="5" id="KW-1185">Reference proteome</keyword>
<proteinExistence type="predicted"/>
<dbReference type="SUPFAM" id="SSF56219">
    <property type="entry name" value="DNase I-like"/>
    <property type="match status" value="1"/>
</dbReference>
<sequence length="456" mass="50603">MASRSQSEQPDALNLYILTYNCARALINPSIFAPYLFHALPANSHPPEVLVLCFQEFAPISYAFLGGSFLTPYFNAWRDAVRLASTSKDYGYVNVISRNVGMTAIMVFARDDVADDVKWLKTAGVGVGLSEMGNKGAVGLRVGYRSPGMAREVEFTFVSAHLAPMEDGLERRNEDYKNIVRRLVFVSDSRSRKRVSGAEEDEDAPLLQGNDPSQQDDEASERGMYTSSSHLFFAGDLNYRTSLLQPSPQDVDEKFPHPTTNEADPKHFQQLLAEDQLTQQVKAGKTLHGLSEAPITFPPTYKYHTDGSKAVIFATGEDEDRQHWSWARHRWPSWCDRIFFWNDHGSSSDVKVTPQKYTCLPLFATSDHRPVVLAATVPSKALSNAGQRGEGGRGPTVAPFDLDPEWRSRRAQARKKELAVGLMAYLALTWEGNGLLLATTIGAVGGWLIIRSLLLG</sequence>
<keyword evidence="2" id="KW-1133">Transmembrane helix</keyword>
<feature type="region of interest" description="Disordered" evidence="1">
    <location>
        <begin position="191"/>
        <end position="223"/>
    </location>
</feature>
<dbReference type="PANTHER" id="PTHR11200">
    <property type="entry name" value="INOSITOL 5-PHOSPHATASE"/>
    <property type="match status" value="1"/>
</dbReference>
<organism evidence="4 5">
    <name type="scientific">Phialophora macrospora</name>
    <dbReference type="NCBI Taxonomy" id="1851006"/>
    <lineage>
        <taxon>Eukaryota</taxon>
        <taxon>Fungi</taxon>
        <taxon>Dikarya</taxon>
        <taxon>Ascomycota</taxon>
        <taxon>Pezizomycotina</taxon>
        <taxon>Eurotiomycetes</taxon>
        <taxon>Chaetothyriomycetidae</taxon>
        <taxon>Chaetothyriales</taxon>
        <taxon>Herpotrichiellaceae</taxon>
        <taxon>Phialophora</taxon>
    </lineage>
</organism>
<dbReference type="STRING" id="5601.A0A0D2GGJ6"/>
<dbReference type="InterPro" id="IPR000300">
    <property type="entry name" value="IPPc"/>
</dbReference>
<dbReference type="Gene3D" id="3.60.10.10">
    <property type="entry name" value="Endonuclease/exonuclease/phosphatase"/>
    <property type="match status" value="1"/>
</dbReference>
<gene>
    <name evidence="4" type="ORF">PV04_03560</name>
</gene>
<dbReference type="SMART" id="SM00128">
    <property type="entry name" value="IPPc"/>
    <property type="match status" value="1"/>
</dbReference>
<dbReference type="InterPro" id="IPR046985">
    <property type="entry name" value="IP5"/>
</dbReference>
<evidence type="ECO:0000259" key="3">
    <source>
        <dbReference type="SMART" id="SM00128"/>
    </source>
</evidence>
<name>A0A0D2GGJ6_9EURO</name>
<dbReference type="Pfam" id="PF22669">
    <property type="entry name" value="Exo_endo_phos2"/>
    <property type="match status" value="1"/>
</dbReference>
<dbReference type="GO" id="GO:0004439">
    <property type="term" value="F:phosphatidylinositol-4,5-bisphosphate 5-phosphatase activity"/>
    <property type="evidence" value="ECO:0007669"/>
    <property type="project" value="TreeGrafter"/>
</dbReference>
<dbReference type="EMBL" id="KN846957">
    <property type="protein sequence ID" value="KIW71384.1"/>
    <property type="molecule type" value="Genomic_DNA"/>
</dbReference>
<keyword evidence="2" id="KW-0472">Membrane</keyword>
<evidence type="ECO:0000256" key="1">
    <source>
        <dbReference type="SAM" id="MobiDB-lite"/>
    </source>
</evidence>
<dbReference type="InterPro" id="IPR036691">
    <property type="entry name" value="Endo/exonu/phosph_ase_sf"/>
</dbReference>
<feature type="region of interest" description="Disordered" evidence="1">
    <location>
        <begin position="243"/>
        <end position="263"/>
    </location>
</feature>
<dbReference type="GO" id="GO:0046856">
    <property type="term" value="P:phosphatidylinositol dephosphorylation"/>
    <property type="evidence" value="ECO:0007669"/>
    <property type="project" value="InterPro"/>
</dbReference>
<reference evidence="4 5" key="1">
    <citation type="submission" date="2015-01" db="EMBL/GenBank/DDBJ databases">
        <title>The Genome Sequence of Capronia semiimmersa CBS27337.</title>
        <authorList>
            <consortium name="The Broad Institute Genomics Platform"/>
            <person name="Cuomo C."/>
            <person name="de Hoog S."/>
            <person name="Gorbushina A."/>
            <person name="Stielow B."/>
            <person name="Teixiera M."/>
            <person name="Abouelleil A."/>
            <person name="Chapman S.B."/>
            <person name="Priest M."/>
            <person name="Young S.K."/>
            <person name="Wortman J."/>
            <person name="Nusbaum C."/>
            <person name="Birren B."/>
        </authorList>
    </citation>
    <scope>NUCLEOTIDE SEQUENCE [LARGE SCALE GENOMIC DNA]</scope>
    <source>
        <strain evidence="4 5">CBS 27337</strain>
    </source>
</reference>
<dbReference type="HOGENOM" id="CLU_025224_1_1_1"/>
<evidence type="ECO:0000313" key="4">
    <source>
        <dbReference type="EMBL" id="KIW71384.1"/>
    </source>
</evidence>
<feature type="domain" description="Inositol polyphosphate-related phosphatase" evidence="3">
    <location>
        <begin position="11"/>
        <end position="383"/>
    </location>
</feature>
<protein>
    <recommendedName>
        <fullName evidence="3">Inositol polyphosphate-related phosphatase domain-containing protein</fullName>
    </recommendedName>
</protein>
<dbReference type="AlphaFoldDB" id="A0A0D2GGJ6"/>
<dbReference type="PANTHER" id="PTHR11200:SF286">
    <property type="entry name" value="5-PHOSPHATASE, PUTATIVE (AFU_ORTHOLOGUE AFUA_5G07600)-RELATED"/>
    <property type="match status" value="1"/>
</dbReference>
<evidence type="ECO:0000256" key="2">
    <source>
        <dbReference type="SAM" id="Phobius"/>
    </source>
</evidence>
<evidence type="ECO:0000313" key="5">
    <source>
        <dbReference type="Proteomes" id="UP000054266"/>
    </source>
</evidence>
<feature type="transmembrane region" description="Helical" evidence="2">
    <location>
        <begin position="418"/>
        <end position="450"/>
    </location>
</feature>
<dbReference type="Proteomes" id="UP000054266">
    <property type="component" value="Unassembled WGS sequence"/>
</dbReference>